<dbReference type="AlphaFoldDB" id="A0A1J4K0R5"/>
<name>A0A1J4K0R5_9EUKA</name>
<keyword evidence="6" id="KW-0010">Activator</keyword>
<gene>
    <name evidence="8" type="primary">MED7</name>
    <name evidence="8" type="ORF">TRFO_27922</name>
</gene>
<dbReference type="VEuPathDB" id="TrichDB:TRFO_27922"/>
<proteinExistence type="inferred from homology"/>
<dbReference type="GeneID" id="94840558"/>
<dbReference type="Pfam" id="PF05983">
    <property type="entry name" value="Med7"/>
    <property type="match status" value="1"/>
</dbReference>
<accession>A0A1J4K0R5</accession>
<evidence type="ECO:0000256" key="5">
    <source>
        <dbReference type="ARBA" id="ARBA00023242"/>
    </source>
</evidence>
<keyword evidence="3 6" id="KW-0805">Transcription regulation</keyword>
<comment type="caution">
    <text evidence="8">The sequence shown here is derived from an EMBL/GenBank/DDBJ whole genome shotgun (WGS) entry which is preliminary data.</text>
</comment>
<dbReference type="RefSeq" id="XP_068357682.1">
    <property type="nucleotide sequence ID" value="XM_068505854.1"/>
</dbReference>
<dbReference type="EMBL" id="MLAK01000789">
    <property type="protein sequence ID" value="OHT04546.1"/>
    <property type="molecule type" value="Genomic_DNA"/>
</dbReference>
<evidence type="ECO:0000256" key="2">
    <source>
        <dbReference type="ARBA" id="ARBA00009994"/>
    </source>
</evidence>
<comment type="similarity">
    <text evidence="2 6">Belongs to the Mediator complex subunit 7 family.</text>
</comment>
<protein>
    <recommendedName>
        <fullName evidence="6">Mediator of RNA polymerase II transcription subunit 7</fullName>
    </recommendedName>
</protein>
<evidence type="ECO:0000256" key="1">
    <source>
        <dbReference type="ARBA" id="ARBA00004123"/>
    </source>
</evidence>
<evidence type="ECO:0000256" key="6">
    <source>
        <dbReference type="RuleBase" id="RU364060"/>
    </source>
</evidence>
<comment type="subunit">
    <text evidence="6">Component of the Mediator complex.</text>
</comment>
<dbReference type="GO" id="GO:0006357">
    <property type="term" value="P:regulation of transcription by RNA polymerase II"/>
    <property type="evidence" value="ECO:0007669"/>
    <property type="project" value="InterPro"/>
</dbReference>
<keyword evidence="4 6" id="KW-0804">Transcription</keyword>
<dbReference type="InterPro" id="IPR044888">
    <property type="entry name" value="Mediatior_Med7_sf"/>
</dbReference>
<keyword evidence="7" id="KW-0175">Coiled coil</keyword>
<dbReference type="PANTHER" id="PTHR21428:SF11">
    <property type="entry name" value="MEDIATOR OF RNA POLYMERASE II TRANSCRIPTION SUBUNIT 7"/>
    <property type="match status" value="1"/>
</dbReference>
<keyword evidence="5 6" id="KW-0539">Nucleus</keyword>
<evidence type="ECO:0000256" key="4">
    <source>
        <dbReference type="ARBA" id="ARBA00023163"/>
    </source>
</evidence>
<evidence type="ECO:0000256" key="3">
    <source>
        <dbReference type="ARBA" id="ARBA00023015"/>
    </source>
</evidence>
<dbReference type="OrthoDB" id="10253553at2759"/>
<organism evidence="8 9">
    <name type="scientific">Tritrichomonas foetus</name>
    <dbReference type="NCBI Taxonomy" id="1144522"/>
    <lineage>
        <taxon>Eukaryota</taxon>
        <taxon>Metamonada</taxon>
        <taxon>Parabasalia</taxon>
        <taxon>Tritrichomonadida</taxon>
        <taxon>Tritrichomonadidae</taxon>
        <taxon>Tritrichomonas</taxon>
    </lineage>
</organism>
<evidence type="ECO:0000256" key="7">
    <source>
        <dbReference type="SAM" id="Coils"/>
    </source>
</evidence>
<dbReference type="Gene3D" id="6.10.140.200">
    <property type="match status" value="1"/>
</dbReference>
<dbReference type="PANTHER" id="PTHR21428">
    <property type="entry name" value="MEDIATOR OF RNA POLYMERASE II TRANSCRIPTION SUBUNIT 7"/>
    <property type="match status" value="1"/>
</dbReference>
<dbReference type="InterPro" id="IPR009244">
    <property type="entry name" value="Mediatior_Med7"/>
</dbReference>
<sequence length="158" mass="18389">MNTQGPVAAFPPPPDEYTKYTNENMESFRPPKIPNGPVQVFGESNSFDSSIPPLPENVPILYDEEKPPLFELKRINHQILFTFQKLVGIIATGNESPEQSLNQIKYLFMNAHHLLHRLRAVQGYEHMRRCMEEQNRQLDNFKLQFRDKLDEIKSLKPP</sequence>
<dbReference type="Proteomes" id="UP000179807">
    <property type="component" value="Unassembled WGS sequence"/>
</dbReference>
<evidence type="ECO:0000313" key="8">
    <source>
        <dbReference type="EMBL" id="OHT04546.1"/>
    </source>
</evidence>
<comment type="function">
    <text evidence="6">Component of the Mediator complex, a coactivator involved in the regulated transcription of nearly all RNA polymerase II-dependent genes. Mediator functions as a bridge to convey information from gene-specific regulatory proteins to the basal RNA polymerase II transcription machinery.</text>
</comment>
<comment type="subcellular location">
    <subcellularLocation>
        <location evidence="1 6">Nucleus</location>
    </subcellularLocation>
</comment>
<dbReference type="GO" id="GO:0016592">
    <property type="term" value="C:mediator complex"/>
    <property type="evidence" value="ECO:0007669"/>
    <property type="project" value="InterPro"/>
</dbReference>
<dbReference type="GO" id="GO:0003712">
    <property type="term" value="F:transcription coregulator activity"/>
    <property type="evidence" value="ECO:0007669"/>
    <property type="project" value="InterPro"/>
</dbReference>
<dbReference type="InterPro" id="IPR037212">
    <property type="entry name" value="Med7/Med21-like"/>
</dbReference>
<feature type="coiled-coil region" evidence="7">
    <location>
        <begin position="124"/>
        <end position="151"/>
    </location>
</feature>
<dbReference type="GO" id="GO:0070847">
    <property type="term" value="C:core mediator complex"/>
    <property type="evidence" value="ECO:0007669"/>
    <property type="project" value="TreeGrafter"/>
</dbReference>
<reference evidence="8" key="1">
    <citation type="submission" date="2016-10" db="EMBL/GenBank/DDBJ databases">
        <authorList>
            <person name="Benchimol M."/>
            <person name="Almeida L.G."/>
            <person name="Vasconcelos A.T."/>
            <person name="Perreira-Neves A."/>
            <person name="Rosa I.A."/>
            <person name="Tasca T."/>
            <person name="Bogo M.R."/>
            <person name="de Souza W."/>
        </authorList>
    </citation>
    <scope>NUCLEOTIDE SEQUENCE [LARGE SCALE GENOMIC DNA]</scope>
    <source>
        <strain evidence="8">K</strain>
    </source>
</reference>
<evidence type="ECO:0000313" key="9">
    <source>
        <dbReference type="Proteomes" id="UP000179807"/>
    </source>
</evidence>
<dbReference type="SUPFAM" id="SSF140718">
    <property type="entry name" value="Mediator hinge subcomplex-like"/>
    <property type="match status" value="1"/>
</dbReference>
<keyword evidence="9" id="KW-1185">Reference proteome</keyword>